<reference evidence="2 3" key="1">
    <citation type="submission" date="2017-12" db="EMBL/GenBank/DDBJ databases">
        <title>Comparative genomics of Botrytis spp.</title>
        <authorList>
            <person name="Valero-Jimenez C.A."/>
            <person name="Tapia P."/>
            <person name="Veloso J."/>
            <person name="Silva-Moreno E."/>
            <person name="Staats M."/>
            <person name="Valdes J.H."/>
            <person name="Van Kan J.A.L."/>
        </authorList>
    </citation>
    <scope>NUCLEOTIDE SEQUENCE [LARGE SCALE GENOMIC DNA]</scope>
    <source>
        <strain evidence="2 3">MUCL2120</strain>
    </source>
</reference>
<evidence type="ECO:0000313" key="3">
    <source>
        <dbReference type="Proteomes" id="UP000297452"/>
    </source>
</evidence>
<feature type="compositionally biased region" description="Polar residues" evidence="1">
    <location>
        <begin position="1"/>
        <end position="10"/>
    </location>
</feature>
<feature type="region of interest" description="Disordered" evidence="1">
    <location>
        <begin position="1"/>
        <end position="20"/>
    </location>
</feature>
<feature type="compositionally biased region" description="Polar residues" evidence="1">
    <location>
        <begin position="450"/>
        <end position="459"/>
    </location>
</feature>
<dbReference type="AlphaFoldDB" id="A0A4Z1II69"/>
<proteinExistence type="predicted"/>
<organism evidence="2 3">
    <name type="scientific">Botryotinia narcissicola</name>
    <dbReference type="NCBI Taxonomy" id="278944"/>
    <lineage>
        <taxon>Eukaryota</taxon>
        <taxon>Fungi</taxon>
        <taxon>Dikarya</taxon>
        <taxon>Ascomycota</taxon>
        <taxon>Pezizomycotina</taxon>
        <taxon>Leotiomycetes</taxon>
        <taxon>Helotiales</taxon>
        <taxon>Sclerotiniaceae</taxon>
        <taxon>Botryotinia</taxon>
    </lineage>
</organism>
<dbReference type="OrthoDB" id="3533053at2759"/>
<gene>
    <name evidence="2" type="ORF">BOTNAR_0131g00170</name>
</gene>
<evidence type="ECO:0000256" key="1">
    <source>
        <dbReference type="SAM" id="MobiDB-lite"/>
    </source>
</evidence>
<dbReference type="EMBL" id="PQXJ01000131">
    <property type="protein sequence ID" value="TGO61271.1"/>
    <property type="molecule type" value="Genomic_DNA"/>
</dbReference>
<feature type="region of interest" description="Disordered" evidence="1">
    <location>
        <begin position="523"/>
        <end position="555"/>
    </location>
</feature>
<sequence>MSNDLSSSDPVNPPTVPQRSAAIVNPDGRWALYHETIDSPYIPETSYYLLELGTGITTKLPKSAESAPPGSTLTNFIWADEITLFCQAQMNQVTYFFTLTGPQFALHLANAGHVGTLMTILKAVHFAYGNMPKTRELYVAIAVSGIGTGTTSAHPSASEVDDLGYSSRPGGQILRCLVFKFKGKKLPYIIIEDISGDILETTNLRYVPFPTRVSMGPLNFDICTKGLALVAQTEEQSQAQHGGISDVYFIPFDQLPTPKKLKELIPIRMGTIGITGSASVPVLSPSGSFWLAFLKRNDNSTERGETFIFKVSVNKTEGRPYNPQRISGSAEGIKFALNSVNLAWAGPSQSLSSRRLFYWVDSQMSIVEIVIPTRDIHSPLPCTWVVTDFDHGGSILGIDCLNKRRLQDDDPRVLMSRASANGSTDFLIYNADTGDRSIVQCASIGEVMTEQNQDNSNEIGDNRGVGDNSDGVEDKIIEDRTIENMIAEHIVAFINEDREISEHREEVINENNVPEDGIIENREQSDHESENENDPLESPFPALDNRGGQADSPVRRHSSHILVIQWLEARRRRGFPELEL</sequence>
<keyword evidence="3" id="KW-1185">Reference proteome</keyword>
<feature type="region of interest" description="Disordered" evidence="1">
    <location>
        <begin position="450"/>
        <end position="472"/>
    </location>
</feature>
<dbReference type="Proteomes" id="UP000297452">
    <property type="component" value="Unassembled WGS sequence"/>
</dbReference>
<accession>A0A4Z1II69</accession>
<evidence type="ECO:0000313" key="2">
    <source>
        <dbReference type="EMBL" id="TGO61271.1"/>
    </source>
</evidence>
<comment type="caution">
    <text evidence="2">The sequence shown here is derived from an EMBL/GenBank/DDBJ whole genome shotgun (WGS) entry which is preliminary data.</text>
</comment>
<protein>
    <submittedName>
        <fullName evidence="2">Uncharacterized protein</fullName>
    </submittedName>
</protein>
<name>A0A4Z1II69_9HELO</name>